<dbReference type="Proteomes" id="UP000746471">
    <property type="component" value="Unassembled WGS sequence"/>
</dbReference>
<sequence>MMKYAVLDIGSNSIRMLICEVITGQIVHAEKQLKTTRLGKGVNASGALAEDRMAASIEAIASFKAVAESQGVNQMIAMATSAVRDASNRALFLERVKAATAIDIEVLSGEVEAEIGYLGVLKGVTREIDELLVIDIGGGSTEFILGNAQGIAEKISLNIGAVRMTDMFFAGDTPDKEGLEAYMTKQLIPLKSTFEHRKSRIAVGIGGTASTFAAMALALKTYDRERIHGFKVGIAQIEMMNRKLQTVDLDTRRKIPGLDPNRADIIIAGGIILQSILSHFSYDGMTSSDFDNLEGYLYHKVLDI</sequence>
<evidence type="ECO:0000256" key="1">
    <source>
        <dbReference type="ARBA" id="ARBA00007125"/>
    </source>
</evidence>
<dbReference type="InterPro" id="IPR050273">
    <property type="entry name" value="GppA/Ppx_hydrolase"/>
</dbReference>
<proteinExistence type="inferred from homology"/>
<dbReference type="RefSeq" id="WP_213237109.1">
    <property type="nucleotide sequence ID" value="NZ_JAHBCL010000018.1"/>
</dbReference>
<dbReference type="Pfam" id="PF02541">
    <property type="entry name" value="Ppx-GppA"/>
    <property type="match status" value="1"/>
</dbReference>
<dbReference type="CDD" id="cd24054">
    <property type="entry name" value="ASKHA_NBD_AaPPX-GppA_MtPPX2-like"/>
    <property type="match status" value="1"/>
</dbReference>
<dbReference type="PANTHER" id="PTHR30005">
    <property type="entry name" value="EXOPOLYPHOSPHATASE"/>
    <property type="match status" value="1"/>
</dbReference>
<dbReference type="EMBL" id="JAHBCL010000018">
    <property type="protein sequence ID" value="MBS7527248.1"/>
    <property type="molecule type" value="Genomic_DNA"/>
</dbReference>
<dbReference type="SUPFAM" id="SSF53067">
    <property type="entry name" value="Actin-like ATPase domain"/>
    <property type="match status" value="2"/>
</dbReference>
<keyword evidence="4" id="KW-1185">Reference proteome</keyword>
<gene>
    <name evidence="3" type="ORF">KHM83_11205</name>
</gene>
<comment type="caution">
    <text evidence="3">The sequence shown here is derived from an EMBL/GenBank/DDBJ whole genome shotgun (WGS) entry which is preliminary data.</text>
</comment>
<dbReference type="PANTHER" id="PTHR30005:SF0">
    <property type="entry name" value="RETROGRADE REGULATION PROTEIN 2"/>
    <property type="match status" value="1"/>
</dbReference>
<evidence type="ECO:0000259" key="2">
    <source>
        <dbReference type="Pfam" id="PF02541"/>
    </source>
</evidence>
<dbReference type="InterPro" id="IPR043129">
    <property type="entry name" value="ATPase_NBD"/>
</dbReference>
<feature type="domain" description="Ppx/GppA phosphatase N-terminal" evidence="2">
    <location>
        <begin position="25"/>
        <end position="302"/>
    </location>
</feature>
<evidence type="ECO:0000313" key="4">
    <source>
        <dbReference type="Proteomes" id="UP000746471"/>
    </source>
</evidence>
<name>A0ABS5PPZ6_9FIRM</name>
<dbReference type="InterPro" id="IPR003695">
    <property type="entry name" value="Ppx_GppA_N"/>
</dbReference>
<protein>
    <submittedName>
        <fullName evidence="3">Ppx/GppA family phosphatase</fullName>
    </submittedName>
</protein>
<evidence type="ECO:0000313" key="3">
    <source>
        <dbReference type="EMBL" id="MBS7527248.1"/>
    </source>
</evidence>
<accession>A0ABS5PPZ6</accession>
<dbReference type="Gene3D" id="3.30.420.150">
    <property type="entry name" value="Exopolyphosphatase. Domain 2"/>
    <property type="match status" value="1"/>
</dbReference>
<reference evidence="3 4" key="1">
    <citation type="submission" date="2021-05" db="EMBL/GenBank/DDBJ databases">
        <title>Fusibacter ferrireducens sp. nov., an anaerobic, sulfur- and Fe-reducing bacterium isolated from the mangrove sediment.</title>
        <authorList>
            <person name="Qiu D."/>
        </authorList>
    </citation>
    <scope>NUCLEOTIDE SEQUENCE [LARGE SCALE GENOMIC DNA]</scope>
    <source>
        <strain evidence="3 4">DSM 12116</strain>
    </source>
</reference>
<organism evidence="3 4">
    <name type="scientific">Fusibacter paucivorans</name>
    <dbReference type="NCBI Taxonomy" id="76009"/>
    <lineage>
        <taxon>Bacteria</taxon>
        <taxon>Bacillati</taxon>
        <taxon>Bacillota</taxon>
        <taxon>Clostridia</taxon>
        <taxon>Eubacteriales</taxon>
        <taxon>Eubacteriales Family XII. Incertae Sedis</taxon>
        <taxon>Fusibacter</taxon>
    </lineage>
</organism>
<comment type="similarity">
    <text evidence="1">Belongs to the GppA/Ppx family.</text>
</comment>
<dbReference type="Gene3D" id="3.30.420.40">
    <property type="match status" value="1"/>
</dbReference>